<dbReference type="Proteomes" id="UP000002071">
    <property type="component" value="Chromosome"/>
</dbReference>
<name>C7NQY5_HALUD</name>
<dbReference type="KEGG" id="hut:Huta_1716"/>
<reference evidence="2 3" key="1">
    <citation type="journal article" date="2009" name="Stand. Genomic Sci.">
        <title>Complete genome sequence of Halorhabdus utahensis type strain (AX-2).</title>
        <authorList>
            <person name="Anderson I."/>
            <person name="Tindall B.J."/>
            <person name="Pomrenke H."/>
            <person name="Goker M."/>
            <person name="Lapidus A."/>
            <person name="Nolan M."/>
            <person name="Copeland A."/>
            <person name="Glavina Del Rio T."/>
            <person name="Chen F."/>
            <person name="Tice H."/>
            <person name="Cheng J.F."/>
            <person name="Lucas S."/>
            <person name="Chertkov O."/>
            <person name="Bruce D."/>
            <person name="Brettin T."/>
            <person name="Detter J.C."/>
            <person name="Han C."/>
            <person name="Goodwin L."/>
            <person name="Land M."/>
            <person name="Hauser L."/>
            <person name="Chang Y.J."/>
            <person name="Jeffries C.D."/>
            <person name="Pitluck S."/>
            <person name="Pati A."/>
            <person name="Mavromatis K."/>
            <person name="Ivanova N."/>
            <person name="Ovchinnikova G."/>
            <person name="Chen A."/>
            <person name="Palaniappan K."/>
            <person name="Chain P."/>
            <person name="Rohde M."/>
            <person name="Bristow J."/>
            <person name="Eisen J.A."/>
            <person name="Markowitz V."/>
            <person name="Hugenholtz P."/>
            <person name="Kyrpides N.C."/>
            <person name="Klenk H.P."/>
        </authorList>
    </citation>
    <scope>NUCLEOTIDE SEQUENCE [LARGE SCALE GENOMIC DNA]</scope>
    <source>
        <strain evidence="3">DSM 12940 / JCM 11049 / AX-2</strain>
    </source>
</reference>
<dbReference type="eggNOG" id="arCOG01744">
    <property type="taxonomic scope" value="Archaea"/>
</dbReference>
<dbReference type="EMBL" id="CP001687">
    <property type="protein sequence ID" value="ACV11889.1"/>
    <property type="molecule type" value="Genomic_DNA"/>
</dbReference>
<gene>
    <name evidence="2" type="ordered locus">Huta_1716</name>
</gene>
<evidence type="ECO:0000313" key="2">
    <source>
        <dbReference type="EMBL" id="ACV11889.1"/>
    </source>
</evidence>
<dbReference type="STRING" id="519442.Huta_1716"/>
<dbReference type="GO" id="GO:0016787">
    <property type="term" value="F:hydrolase activity"/>
    <property type="evidence" value="ECO:0007669"/>
    <property type="project" value="UniProtKB-KW"/>
</dbReference>
<keyword evidence="1" id="KW-0812">Transmembrane</keyword>
<proteinExistence type="predicted"/>
<keyword evidence="1" id="KW-0472">Membrane</keyword>
<dbReference type="Pfam" id="PF04307">
    <property type="entry name" value="YdjM"/>
    <property type="match status" value="1"/>
</dbReference>
<keyword evidence="1" id="KW-1133">Transmembrane helix</keyword>
<feature type="transmembrane region" description="Helical" evidence="1">
    <location>
        <begin position="91"/>
        <end position="114"/>
    </location>
</feature>
<accession>C7NQY5</accession>
<feature type="transmembrane region" description="Helical" evidence="1">
    <location>
        <begin position="65"/>
        <end position="84"/>
    </location>
</feature>
<organism evidence="2 3">
    <name type="scientific">Halorhabdus utahensis (strain DSM 12940 / JCM 11049 / AX-2)</name>
    <dbReference type="NCBI Taxonomy" id="519442"/>
    <lineage>
        <taxon>Archaea</taxon>
        <taxon>Methanobacteriati</taxon>
        <taxon>Methanobacteriota</taxon>
        <taxon>Stenosarchaea group</taxon>
        <taxon>Halobacteria</taxon>
        <taxon>Halobacteriales</taxon>
        <taxon>Haloarculaceae</taxon>
        <taxon>Halorhabdus</taxon>
    </lineage>
</organism>
<protein>
    <submittedName>
        <fullName evidence="2">Membrane-bound metal-dependent hydrolase</fullName>
    </submittedName>
</protein>
<feature type="transmembrane region" description="Helical" evidence="1">
    <location>
        <begin position="144"/>
        <end position="167"/>
    </location>
</feature>
<dbReference type="AlphaFoldDB" id="C7NQY5"/>
<dbReference type="InterPro" id="IPR007404">
    <property type="entry name" value="YdjM-like"/>
</dbReference>
<evidence type="ECO:0000313" key="3">
    <source>
        <dbReference type="Proteomes" id="UP000002071"/>
    </source>
</evidence>
<feature type="transmembrane region" description="Helical" evidence="1">
    <location>
        <begin position="12"/>
        <end position="45"/>
    </location>
</feature>
<sequence>MPLPHVHREGHVGAALLAYAPVGFIVFVVGFEGAAMAGAVGAGLLAMVPDYDQHVPGITHRGLTHTVWFAALVGLGLGLAGVAIGSNDGTLTAIGLGVFGLLVGTVTILSHIAADALTPMGVEPYAPVRDDHYSYDVARAANPIANYGLLALGIAASGVALVVGNALTNM</sequence>
<dbReference type="HOGENOM" id="CLU_133604_0_0_2"/>
<evidence type="ECO:0000256" key="1">
    <source>
        <dbReference type="SAM" id="Phobius"/>
    </source>
</evidence>
<keyword evidence="2" id="KW-0378">Hydrolase</keyword>
<keyword evidence="3" id="KW-1185">Reference proteome</keyword>